<dbReference type="EMBL" id="NCXM01000016">
    <property type="protein sequence ID" value="OSC26480.1"/>
    <property type="molecule type" value="Genomic_DNA"/>
</dbReference>
<dbReference type="InterPro" id="IPR038332">
    <property type="entry name" value="PPE_sf"/>
</dbReference>
<dbReference type="InterPro" id="IPR000030">
    <property type="entry name" value="PPE_dom"/>
</dbReference>
<sequence length="393" mass="38437">MPPEINSGRMYAGPGPGPMLAAAAAWDALAAELHSTAASYSSVVSGLTAAWRGPSSATMAAAAAPYIGWLSTTAAQAEQTANQARAAVAAYETAFAATVPPPMVAANRSLLMSLIATNIVGQNTAAIAATEAQYAEMWAQDAAAMYGYAGTSASAAQLAPFSPSPRTTNASGTTEQAAAVTQAAGTNAQTLPQLTAGAPQTLQSLATPAAAAAVADPPSSSSLDDLLAFGFGPFNPMHIYSPLGSMYDLGVQCFLAPFNNFNMQVAYAGALGRAGFPIAAVGPGIAVGPTGGAVSAGMGQAGLVGSMSVPQAWASAAPAMRPVAVVLPQTGLDALPATAAGEGQGSLFSNMALSGLAGRTVVGTGGTATRSAGAGAVTGGAATTATIIVIPED</sequence>
<evidence type="ECO:0000256" key="2">
    <source>
        <dbReference type="SAM" id="MobiDB-lite"/>
    </source>
</evidence>
<feature type="region of interest" description="Disordered" evidence="2">
    <location>
        <begin position="159"/>
        <end position="181"/>
    </location>
</feature>
<gene>
    <name evidence="5" type="ORF">B8W69_16775</name>
</gene>
<dbReference type="Pfam" id="PF00823">
    <property type="entry name" value="PPE"/>
    <property type="match status" value="1"/>
</dbReference>
<evidence type="ECO:0008006" key="7">
    <source>
        <dbReference type="Google" id="ProtNLM"/>
    </source>
</evidence>
<dbReference type="PANTHER" id="PTHR46766:SF1">
    <property type="entry name" value="GLUTAMINE-RICH PROTEIN 2"/>
    <property type="match status" value="1"/>
</dbReference>
<evidence type="ECO:0000259" key="4">
    <source>
        <dbReference type="Pfam" id="PF12484"/>
    </source>
</evidence>
<dbReference type="Pfam" id="PF12484">
    <property type="entry name" value="PPE-SVP"/>
    <property type="match status" value="1"/>
</dbReference>
<dbReference type="FunFam" id="1.20.1260.20:FF:000001">
    <property type="entry name" value="PPE family protein PPE41"/>
    <property type="match status" value="1"/>
</dbReference>
<feature type="domain" description="PPE" evidence="3">
    <location>
        <begin position="1"/>
        <end position="158"/>
    </location>
</feature>
<proteinExistence type="inferred from homology"/>
<dbReference type="InterPro" id="IPR022171">
    <property type="entry name" value="PPE_C"/>
</dbReference>
<evidence type="ECO:0000259" key="3">
    <source>
        <dbReference type="Pfam" id="PF00823"/>
    </source>
</evidence>
<comment type="caution">
    <text evidence="5">The sequence shown here is derived from an EMBL/GenBank/DDBJ whole genome shotgun (WGS) entry which is preliminary data.</text>
</comment>
<evidence type="ECO:0000313" key="5">
    <source>
        <dbReference type="EMBL" id="OSC26480.1"/>
    </source>
</evidence>
<evidence type="ECO:0000313" key="6">
    <source>
        <dbReference type="Proteomes" id="UP000242320"/>
    </source>
</evidence>
<dbReference type="AlphaFoldDB" id="A0A1X2KXL2"/>
<comment type="similarity">
    <text evidence="1">Belongs to the mycobacterial PPE family.</text>
</comment>
<dbReference type="PANTHER" id="PTHR46766">
    <property type="entry name" value="GLUTAMINE-RICH PROTEIN 2"/>
    <property type="match status" value="1"/>
</dbReference>
<organism evidence="5 6">
    <name type="scientific">Mycolicibacterium vulneris</name>
    <dbReference type="NCBI Taxonomy" id="547163"/>
    <lineage>
        <taxon>Bacteria</taxon>
        <taxon>Bacillati</taxon>
        <taxon>Actinomycetota</taxon>
        <taxon>Actinomycetes</taxon>
        <taxon>Mycobacteriales</taxon>
        <taxon>Mycobacteriaceae</taxon>
        <taxon>Mycolicibacterium</taxon>
    </lineage>
</organism>
<keyword evidence="6" id="KW-1185">Reference proteome</keyword>
<protein>
    <recommendedName>
        <fullName evidence="7">PPE family protein</fullName>
    </recommendedName>
</protein>
<dbReference type="SUPFAM" id="SSF140459">
    <property type="entry name" value="PE/PPE dimer-like"/>
    <property type="match status" value="1"/>
</dbReference>
<evidence type="ECO:0000256" key="1">
    <source>
        <dbReference type="ARBA" id="ARBA00010652"/>
    </source>
</evidence>
<dbReference type="Gene3D" id="1.20.1260.20">
    <property type="entry name" value="PPE superfamily"/>
    <property type="match status" value="1"/>
</dbReference>
<dbReference type="Proteomes" id="UP000242320">
    <property type="component" value="Unassembled WGS sequence"/>
</dbReference>
<dbReference type="GO" id="GO:0052572">
    <property type="term" value="P:response to host immune response"/>
    <property type="evidence" value="ECO:0007669"/>
    <property type="project" value="TreeGrafter"/>
</dbReference>
<accession>A0A1X2KXL2</accession>
<feature type="domain" description="PPE family C-terminal" evidence="4">
    <location>
        <begin position="295"/>
        <end position="370"/>
    </location>
</feature>
<name>A0A1X2KXL2_9MYCO</name>
<reference evidence="5 6" key="1">
    <citation type="submission" date="2017-04" db="EMBL/GenBank/DDBJ databases">
        <title>The new phylogeny of genus Mycobacterium.</title>
        <authorList>
            <person name="Tortoli E."/>
            <person name="Trovato A."/>
            <person name="Cirillo D.M."/>
        </authorList>
    </citation>
    <scope>NUCLEOTIDE SEQUENCE [LARGE SCALE GENOMIC DNA]</scope>
    <source>
        <strain evidence="5 6">DSM 45247</strain>
    </source>
</reference>
<dbReference type="OrthoDB" id="4753903at2"/>